<reference evidence="2" key="1">
    <citation type="submission" date="2022-10" db="EMBL/GenBank/DDBJ databases">
        <title>Cytochrome P450 Catalyzes Benzene Ring Formation in the Biosynthesis of Trialkyl-Substituted Aromatic Polyketides.</title>
        <authorList>
            <person name="Zhao E."/>
            <person name="Ge H."/>
        </authorList>
    </citation>
    <scope>NUCLEOTIDE SEQUENCE</scope>
    <source>
        <strain evidence="2">NA0869</strain>
    </source>
</reference>
<dbReference type="Proteomes" id="UP001163878">
    <property type="component" value="Chromosome"/>
</dbReference>
<dbReference type="InterPro" id="IPR043129">
    <property type="entry name" value="ATPase_NBD"/>
</dbReference>
<evidence type="ECO:0000313" key="2">
    <source>
        <dbReference type="EMBL" id="UYQ66032.1"/>
    </source>
</evidence>
<keyword evidence="3" id="KW-1185">Reference proteome</keyword>
<dbReference type="Gene3D" id="3.30.420.40">
    <property type="match status" value="2"/>
</dbReference>
<name>A0ABY6IJS2_STRPE</name>
<dbReference type="Pfam" id="PF00480">
    <property type="entry name" value="ROK"/>
    <property type="match status" value="1"/>
</dbReference>
<dbReference type="SUPFAM" id="SSF53067">
    <property type="entry name" value="Actin-like ATPase domain"/>
    <property type="match status" value="1"/>
</dbReference>
<protein>
    <submittedName>
        <fullName evidence="2">ROK family protein</fullName>
    </submittedName>
</protein>
<accession>A0ABY6IJS2</accession>
<dbReference type="EMBL" id="CP107567">
    <property type="protein sequence ID" value="UYQ66032.1"/>
    <property type="molecule type" value="Genomic_DNA"/>
</dbReference>
<comment type="similarity">
    <text evidence="1">Belongs to the ROK (NagC/XylR) family.</text>
</comment>
<sequence length="326" mass="32767">MPEDPDDHGCVIALDVGGTGMKGALLDRGLDPLVTLRRPTPRTAGPGAVVDEIAATLAVLAGRAAARGLTVHRAGVVVPGVVAEDLRTAVHSANLGWRDLPLAALLEARTRLPVTLGHDVRAGGAAECLLGAARGARNVLFVAIGTGIAAAVVCDGRPVRADGHAGELGHVVVEPGGARCACGGRGCLETVASASAVATAFAARSGREGTDAADVAALVARSDRDALAVWDRAADALATALATATTLLAPELIVLGGGLAEAGDLLLGPVRARLADRLTFQRRPGLVRAELGDRAGCLGAGLAAWHDVDSTTAPDPRTTGTGARDR</sequence>
<proteinExistence type="inferred from homology"/>
<evidence type="ECO:0000256" key="1">
    <source>
        <dbReference type="ARBA" id="ARBA00006479"/>
    </source>
</evidence>
<dbReference type="PANTHER" id="PTHR18964:SF149">
    <property type="entry name" value="BIFUNCTIONAL UDP-N-ACETYLGLUCOSAMINE 2-EPIMERASE_N-ACETYLMANNOSAMINE KINASE"/>
    <property type="match status" value="1"/>
</dbReference>
<dbReference type="RefSeq" id="WP_264249401.1">
    <property type="nucleotide sequence ID" value="NZ_CP107567.1"/>
</dbReference>
<dbReference type="InterPro" id="IPR000600">
    <property type="entry name" value="ROK"/>
</dbReference>
<gene>
    <name evidence="2" type="ORF">OGH68_34300</name>
</gene>
<evidence type="ECO:0000313" key="3">
    <source>
        <dbReference type="Proteomes" id="UP001163878"/>
    </source>
</evidence>
<dbReference type="PANTHER" id="PTHR18964">
    <property type="entry name" value="ROK (REPRESSOR, ORF, KINASE) FAMILY"/>
    <property type="match status" value="1"/>
</dbReference>
<organism evidence="2 3">
    <name type="scientific">Streptomyces peucetius</name>
    <dbReference type="NCBI Taxonomy" id="1950"/>
    <lineage>
        <taxon>Bacteria</taxon>
        <taxon>Bacillati</taxon>
        <taxon>Actinomycetota</taxon>
        <taxon>Actinomycetes</taxon>
        <taxon>Kitasatosporales</taxon>
        <taxon>Streptomycetaceae</taxon>
        <taxon>Streptomyces</taxon>
    </lineage>
</organism>